<dbReference type="InterPro" id="IPR010111">
    <property type="entry name" value="Kynureninase"/>
</dbReference>
<keyword evidence="3 4" id="KW-0663">Pyridoxal phosphate</keyword>
<evidence type="ECO:0000313" key="8">
    <source>
        <dbReference type="Proteomes" id="UP001265550"/>
    </source>
</evidence>
<feature type="binding site" evidence="4">
    <location>
        <position position="224"/>
    </location>
    <ligand>
        <name>pyridoxal 5'-phosphate</name>
        <dbReference type="ChEBI" id="CHEBI:597326"/>
    </ligand>
</feature>
<comment type="subunit">
    <text evidence="4 6">Homodimer.</text>
</comment>
<dbReference type="HAMAP" id="MF_01970">
    <property type="entry name" value="Kynureninase"/>
    <property type="match status" value="1"/>
</dbReference>
<comment type="function">
    <text evidence="4 6">Catalyzes the cleavage of L-kynurenine (L-Kyn) and L-3-hydroxykynurenine (L-3OHKyn) into anthranilic acid (AA) and 3-hydroxyanthranilic acid (3-OHAA), respectively.</text>
</comment>
<dbReference type="PIRSF" id="PIRSF038800">
    <property type="entry name" value="KYNU"/>
    <property type="match status" value="1"/>
</dbReference>
<evidence type="ECO:0000256" key="4">
    <source>
        <dbReference type="HAMAP-Rule" id="MF_01970"/>
    </source>
</evidence>
<comment type="catalytic activity">
    <reaction evidence="6">
        <text>3-hydroxy-L-kynurenine + H2O = 3-hydroxyanthranilate + L-alanine + H(+)</text>
        <dbReference type="Rhea" id="RHEA:25143"/>
        <dbReference type="ChEBI" id="CHEBI:15377"/>
        <dbReference type="ChEBI" id="CHEBI:15378"/>
        <dbReference type="ChEBI" id="CHEBI:36559"/>
        <dbReference type="ChEBI" id="CHEBI:57972"/>
        <dbReference type="ChEBI" id="CHEBI:58125"/>
        <dbReference type="EC" id="3.7.1.3"/>
    </reaction>
</comment>
<evidence type="ECO:0000256" key="2">
    <source>
        <dbReference type="ARBA" id="ARBA00022801"/>
    </source>
</evidence>
<comment type="similarity">
    <text evidence="4 6">Belongs to the kynureninase family.</text>
</comment>
<dbReference type="InterPro" id="IPR015422">
    <property type="entry name" value="PyrdxlP-dep_Trfase_small"/>
</dbReference>
<keyword evidence="1 4" id="KW-0662">Pyridine nucleotide biosynthesis</keyword>
<dbReference type="Gene3D" id="3.90.1150.10">
    <property type="entry name" value="Aspartate Aminotransferase, domain 1"/>
    <property type="match status" value="1"/>
</dbReference>
<dbReference type="EC" id="3.7.1.3" evidence="4 5"/>
<feature type="binding site" evidence="4">
    <location>
        <position position="99"/>
    </location>
    <ligand>
        <name>pyridoxal 5'-phosphate</name>
        <dbReference type="ChEBI" id="CHEBI:597326"/>
    </ligand>
</feature>
<dbReference type="EMBL" id="JAVDWE010000006">
    <property type="protein sequence ID" value="MDR7094748.1"/>
    <property type="molecule type" value="Genomic_DNA"/>
</dbReference>
<dbReference type="NCBIfam" id="TIGR01814">
    <property type="entry name" value="kynureninase"/>
    <property type="match status" value="1"/>
</dbReference>
<sequence>MTITLQDCRALDAQDPLLSLRELFHIPHGTIYLDGNSLGVMPRSAPARVAEVVTLEWGTDLIQSWNKHGWFSKPGQVGDKIARLIGAAPGTVVATDSTSVNLFKVLSAAMHLAEADSPGRKRIVSERSNFPTDLYIAQALCRERGFELVLVEPEEISAALTRDVAVLMLTHVNYRTGAMHDMPAVTAAAQSTGALMLWDLAHSAGAVPVDLTAANADYAVGCGYKYLNGGPGAPAFVWVNPKHADRFWQPLAGWWGHATPFEFTPDYRPAPGITRYQCGTQPMISLAALECGVDTLLAAETHGGMAALRRKSLALTDLFISLVRERCEGHGLGLATPMDHAQRGSQVCLTRAEGAYAIVQALIARGVVGDFRAGDGDRHKDILRFGFTPLYIGFEDVWHAVDHLHQVLQTGEWRRPEFNQKHAVT</sequence>
<dbReference type="GO" id="GO:0030429">
    <property type="term" value="F:kynureninase activity"/>
    <property type="evidence" value="ECO:0007669"/>
    <property type="project" value="UniProtKB-EC"/>
</dbReference>
<dbReference type="RefSeq" id="WP_204733785.1">
    <property type="nucleotide sequence ID" value="NZ_JAVDWE010000006.1"/>
</dbReference>
<comment type="caution">
    <text evidence="7">The sequence shown here is derived from an EMBL/GenBank/DDBJ whole genome shotgun (WGS) entry which is preliminary data.</text>
</comment>
<dbReference type="InterPro" id="IPR015424">
    <property type="entry name" value="PyrdxlP-dep_Trfase"/>
</dbReference>
<feature type="binding site" evidence="4">
    <location>
        <position position="170"/>
    </location>
    <ligand>
        <name>pyridoxal 5'-phosphate</name>
        <dbReference type="ChEBI" id="CHEBI:597326"/>
    </ligand>
</feature>
<dbReference type="PANTHER" id="PTHR14084:SF0">
    <property type="entry name" value="KYNURENINASE"/>
    <property type="match status" value="1"/>
</dbReference>
<comment type="cofactor">
    <cofactor evidence="4 6">
        <name>pyridoxal 5'-phosphate</name>
        <dbReference type="ChEBI" id="CHEBI:597326"/>
    </cofactor>
</comment>
<evidence type="ECO:0000256" key="3">
    <source>
        <dbReference type="ARBA" id="ARBA00022898"/>
    </source>
</evidence>
<feature type="modified residue" description="N6-(pyridoxal phosphate)lysine" evidence="4">
    <location>
        <position position="225"/>
    </location>
</feature>
<gene>
    <name evidence="4" type="primary">kynU</name>
    <name evidence="7" type="ORF">J2X09_002491</name>
</gene>
<evidence type="ECO:0000313" key="7">
    <source>
        <dbReference type="EMBL" id="MDR7094748.1"/>
    </source>
</evidence>
<dbReference type="SUPFAM" id="SSF53383">
    <property type="entry name" value="PLP-dependent transferases"/>
    <property type="match status" value="1"/>
</dbReference>
<dbReference type="Proteomes" id="UP001265550">
    <property type="component" value="Unassembled WGS sequence"/>
</dbReference>
<dbReference type="PANTHER" id="PTHR14084">
    <property type="entry name" value="KYNURENINASE"/>
    <property type="match status" value="1"/>
</dbReference>
<feature type="binding site" evidence="4">
    <location>
        <position position="98"/>
    </location>
    <ligand>
        <name>pyridoxal 5'-phosphate</name>
        <dbReference type="ChEBI" id="CHEBI:597326"/>
    </ligand>
</feature>
<keyword evidence="2 4" id="KW-0378">Hydrolase</keyword>
<reference evidence="7 8" key="1">
    <citation type="submission" date="2023-07" db="EMBL/GenBank/DDBJ databases">
        <title>Sorghum-associated microbial communities from plants grown in Nebraska, USA.</title>
        <authorList>
            <person name="Schachtman D."/>
        </authorList>
    </citation>
    <scope>NUCLEOTIDE SEQUENCE [LARGE SCALE GENOMIC DNA]</scope>
    <source>
        <strain evidence="7 8">BE240</strain>
    </source>
</reference>
<feature type="binding site" evidence="4">
    <location>
        <position position="202"/>
    </location>
    <ligand>
        <name>pyridoxal 5'-phosphate</name>
        <dbReference type="ChEBI" id="CHEBI:597326"/>
    </ligand>
</feature>
<protein>
    <recommendedName>
        <fullName evidence="4 5">Kynureninase</fullName>
        <ecNumber evidence="4 5">3.7.1.3</ecNumber>
    </recommendedName>
    <alternativeName>
        <fullName evidence="4">L-kynurenine hydrolase</fullName>
    </alternativeName>
</protein>
<evidence type="ECO:0000256" key="1">
    <source>
        <dbReference type="ARBA" id="ARBA00022642"/>
    </source>
</evidence>
<accession>A0ABU1VBR1</accession>
<comment type="catalytic activity">
    <reaction evidence="4 6">
        <text>L-kynurenine + H2O = anthranilate + L-alanine + H(+)</text>
        <dbReference type="Rhea" id="RHEA:16813"/>
        <dbReference type="ChEBI" id="CHEBI:15377"/>
        <dbReference type="ChEBI" id="CHEBI:15378"/>
        <dbReference type="ChEBI" id="CHEBI:16567"/>
        <dbReference type="ChEBI" id="CHEBI:57959"/>
        <dbReference type="ChEBI" id="CHEBI:57972"/>
        <dbReference type="EC" id="3.7.1.3"/>
    </reaction>
</comment>
<feature type="binding site" evidence="4">
    <location>
        <position position="199"/>
    </location>
    <ligand>
        <name>pyridoxal 5'-phosphate</name>
        <dbReference type="ChEBI" id="CHEBI:597326"/>
    </ligand>
</feature>
<dbReference type="Gene3D" id="3.40.640.10">
    <property type="entry name" value="Type I PLP-dependent aspartate aminotransferase-like (Major domain)"/>
    <property type="match status" value="1"/>
</dbReference>
<feature type="binding site" evidence="4">
    <location>
        <position position="254"/>
    </location>
    <ligand>
        <name>pyridoxal 5'-phosphate</name>
        <dbReference type="ChEBI" id="CHEBI:597326"/>
    </ligand>
</feature>
<name>A0ABU1VBR1_9BURK</name>
<comment type="pathway">
    <text evidence="4 6">Cofactor biosynthesis; NAD(+) biosynthesis; quinolinate from L-kynurenine: step 2/3.</text>
</comment>
<feature type="binding site" evidence="4">
    <location>
        <position position="280"/>
    </location>
    <ligand>
        <name>pyridoxal 5'-phosphate</name>
        <dbReference type="ChEBI" id="CHEBI:597326"/>
    </ligand>
</feature>
<organism evidence="7 8">
    <name type="scientific">Hydrogenophaga laconesensis</name>
    <dbReference type="NCBI Taxonomy" id="1805971"/>
    <lineage>
        <taxon>Bacteria</taxon>
        <taxon>Pseudomonadati</taxon>
        <taxon>Pseudomonadota</taxon>
        <taxon>Betaproteobacteria</taxon>
        <taxon>Burkholderiales</taxon>
        <taxon>Comamonadaceae</taxon>
        <taxon>Hydrogenophaga</taxon>
    </lineage>
</organism>
<comment type="pathway">
    <text evidence="4 6">Amino-acid degradation; L-kynurenine degradation; L-alanine and anthranilate from L-kynurenine: step 1/1.</text>
</comment>
<evidence type="ECO:0000256" key="5">
    <source>
        <dbReference type="NCBIfam" id="TIGR01814"/>
    </source>
</evidence>
<evidence type="ECO:0000256" key="6">
    <source>
        <dbReference type="PIRNR" id="PIRNR038800"/>
    </source>
</evidence>
<feature type="binding site" evidence="4">
    <location>
        <begin position="130"/>
        <end position="133"/>
    </location>
    <ligand>
        <name>pyridoxal 5'-phosphate</name>
        <dbReference type="ChEBI" id="CHEBI:597326"/>
    </ligand>
</feature>
<dbReference type="InterPro" id="IPR015421">
    <property type="entry name" value="PyrdxlP-dep_Trfase_major"/>
</dbReference>
<proteinExistence type="inferred from homology"/>
<dbReference type="Pfam" id="PF22580">
    <property type="entry name" value="KYNU_C"/>
    <property type="match status" value="1"/>
</dbReference>
<keyword evidence="8" id="KW-1185">Reference proteome</keyword>